<organism evidence="1">
    <name type="scientific">Anguilla anguilla</name>
    <name type="common">European freshwater eel</name>
    <name type="synonym">Muraena anguilla</name>
    <dbReference type="NCBI Taxonomy" id="7936"/>
    <lineage>
        <taxon>Eukaryota</taxon>
        <taxon>Metazoa</taxon>
        <taxon>Chordata</taxon>
        <taxon>Craniata</taxon>
        <taxon>Vertebrata</taxon>
        <taxon>Euteleostomi</taxon>
        <taxon>Actinopterygii</taxon>
        <taxon>Neopterygii</taxon>
        <taxon>Teleostei</taxon>
        <taxon>Anguilliformes</taxon>
        <taxon>Anguillidae</taxon>
        <taxon>Anguilla</taxon>
    </lineage>
</organism>
<evidence type="ECO:0000313" key="1">
    <source>
        <dbReference type="EMBL" id="JAI06278.1"/>
    </source>
</evidence>
<protein>
    <submittedName>
        <fullName evidence="1">Uncharacterized protein</fullName>
    </submittedName>
</protein>
<proteinExistence type="predicted"/>
<name>A0A0E9XU84_ANGAN</name>
<sequence>MPLSPNEPLTLVFDFVPGEERVCFFLNSVQPRFGGVYISKGSIMALRVELK</sequence>
<dbReference type="EMBL" id="GBXM01002300">
    <property type="protein sequence ID" value="JAI06278.1"/>
    <property type="molecule type" value="Transcribed_RNA"/>
</dbReference>
<reference evidence="1" key="2">
    <citation type="journal article" date="2015" name="Fish Shellfish Immunol.">
        <title>Early steps in the European eel (Anguilla anguilla)-Vibrio vulnificus interaction in the gills: Role of the RtxA13 toxin.</title>
        <authorList>
            <person name="Callol A."/>
            <person name="Pajuelo D."/>
            <person name="Ebbesson L."/>
            <person name="Teles M."/>
            <person name="MacKenzie S."/>
            <person name="Amaro C."/>
        </authorList>
    </citation>
    <scope>NUCLEOTIDE SEQUENCE</scope>
</reference>
<dbReference type="AlphaFoldDB" id="A0A0E9XU84"/>
<accession>A0A0E9XU84</accession>
<reference evidence="1" key="1">
    <citation type="submission" date="2014-11" db="EMBL/GenBank/DDBJ databases">
        <authorList>
            <person name="Amaro Gonzalez C."/>
        </authorList>
    </citation>
    <scope>NUCLEOTIDE SEQUENCE</scope>
</reference>